<dbReference type="Proteomes" id="UP000046393">
    <property type="component" value="Unplaced"/>
</dbReference>
<organism evidence="2 3">
    <name type="scientific">Syphacia muris</name>
    <dbReference type="NCBI Taxonomy" id="451379"/>
    <lineage>
        <taxon>Eukaryota</taxon>
        <taxon>Metazoa</taxon>
        <taxon>Ecdysozoa</taxon>
        <taxon>Nematoda</taxon>
        <taxon>Chromadorea</taxon>
        <taxon>Rhabditida</taxon>
        <taxon>Spirurina</taxon>
        <taxon>Oxyuridomorpha</taxon>
        <taxon>Oxyuroidea</taxon>
        <taxon>Oxyuridae</taxon>
        <taxon>Syphacia</taxon>
    </lineage>
</organism>
<name>A0A0N5AV38_9BILA</name>
<accession>A0A0N5AV38</accession>
<keyword evidence="1" id="KW-0732">Signal</keyword>
<feature type="chain" id="PRO_5005893666" evidence="1">
    <location>
        <begin position="17"/>
        <end position="175"/>
    </location>
</feature>
<sequence length="175" mass="20760">MLYFLILLQLLPTVLSAEHVLKPVSTEKQTRFWYDVIRAGQQMYLQHNEVISRRDFIGQFPRQKFIITGPSRVYYRRILTPIYRRVAETKSINTQQPITCCAGNRNANIMHPTTKYFQIPNYKKVSSENTYNYASQASNYQKPRTFVIGYNKGMELIIPEYDYRYYLNSYGNIKQ</sequence>
<dbReference type="WBParaSite" id="SMUV_0000874301-mRNA-1">
    <property type="protein sequence ID" value="SMUV_0000874301-mRNA-1"/>
    <property type="gene ID" value="SMUV_0000874301"/>
</dbReference>
<reference evidence="3" key="1">
    <citation type="submission" date="2017-02" db="UniProtKB">
        <authorList>
            <consortium name="WormBaseParasite"/>
        </authorList>
    </citation>
    <scope>IDENTIFICATION</scope>
</reference>
<proteinExistence type="predicted"/>
<keyword evidence="2" id="KW-1185">Reference proteome</keyword>
<evidence type="ECO:0000313" key="3">
    <source>
        <dbReference type="WBParaSite" id="SMUV_0000874301-mRNA-1"/>
    </source>
</evidence>
<feature type="signal peptide" evidence="1">
    <location>
        <begin position="1"/>
        <end position="16"/>
    </location>
</feature>
<evidence type="ECO:0000256" key="1">
    <source>
        <dbReference type="SAM" id="SignalP"/>
    </source>
</evidence>
<protein>
    <submittedName>
        <fullName evidence="3">Uncharacterized protein</fullName>
    </submittedName>
</protein>
<dbReference type="AlphaFoldDB" id="A0A0N5AV38"/>
<evidence type="ECO:0000313" key="2">
    <source>
        <dbReference type="Proteomes" id="UP000046393"/>
    </source>
</evidence>